<protein>
    <recommendedName>
        <fullName evidence="4">Secreted protein</fullName>
    </recommendedName>
</protein>
<dbReference type="AlphaFoldDB" id="A0AAN9FI34"/>
<feature type="signal peptide" evidence="1">
    <location>
        <begin position="1"/>
        <end position="24"/>
    </location>
</feature>
<evidence type="ECO:0000313" key="2">
    <source>
        <dbReference type="EMBL" id="KAK7276124.1"/>
    </source>
</evidence>
<name>A0AAN9FI34_CROPI</name>
<comment type="caution">
    <text evidence="2">The sequence shown here is derived from an EMBL/GenBank/DDBJ whole genome shotgun (WGS) entry which is preliminary data.</text>
</comment>
<dbReference type="Proteomes" id="UP001372338">
    <property type="component" value="Unassembled WGS sequence"/>
</dbReference>
<keyword evidence="3" id="KW-1185">Reference proteome</keyword>
<evidence type="ECO:0000313" key="3">
    <source>
        <dbReference type="Proteomes" id="UP001372338"/>
    </source>
</evidence>
<gene>
    <name evidence="2" type="ORF">RIF29_17257</name>
</gene>
<sequence length="73" mass="8162">MCRALHYIALLLQCMLSLFSSLHALSLPLCTFTTHSVQAPHSSSSQLTDREEGKLLSKGEICFCQLIYLLSFN</sequence>
<feature type="chain" id="PRO_5042890316" description="Secreted protein" evidence="1">
    <location>
        <begin position="25"/>
        <end position="73"/>
    </location>
</feature>
<keyword evidence="1" id="KW-0732">Signal</keyword>
<dbReference type="EMBL" id="JAYWIO010000003">
    <property type="protein sequence ID" value="KAK7276124.1"/>
    <property type="molecule type" value="Genomic_DNA"/>
</dbReference>
<reference evidence="2 3" key="1">
    <citation type="submission" date="2024-01" db="EMBL/GenBank/DDBJ databases">
        <title>The genomes of 5 underutilized Papilionoideae crops provide insights into root nodulation and disease resistanc.</title>
        <authorList>
            <person name="Yuan L."/>
        </authorList>
    </citation>
    <scope>NUCLEOTIDE SEQUENCE [LARGE SCALE GENOMIC DNA]</scope>
    <source>
        <strain evidence="2">ZHUSHIDOU_FW_LH</strain>
        <tissue evidence="2">Leaf</tissue>
    </source>
</reference>
<proteinExistence type="predicted"/>
<evidence type="ECO:0008006" key="4">
    <source>
        <dbReference type="Google" id="ProtNLM"/>
    </source>
</evidence>
<evidence type="ECO:0000256" key="1">
    <source>
        <dbReference type="SAM" id="SignalP"/>
    </source>
</evidence>
<accession>A0AAN9FI34</accession>
<organism evidence="2 3">
    <name type="scientific">Crotalaria pallida</name>
    <name type="common">Smooth rattlebox</name>
    <name type="synonym">Crotalaria striata</name>
    <dbReference type="NCBI Taxonomy" id="3830"/>
    <lineage>
        <taxon>Eukaryota</taxon>
        <taxon>Viridiplantae</taxon>
        <taxon>Streptophyta</taxon>
        <taxon>Embryophyta</taxon>
        <taxon>Tracheophyta</taxon>
        <taxon>Spermatophyta</taxon>
        <taxon>Magnoliopsida</taxon>
        <taxon>eudicotyledons</taxon>
        <taxon>Gunneridae</taxon>
        <taxon>Pentapetalae</taxon>
        <taxon>rosids</taxon>
        <taxon>fabids</taxon>
        <taxon>Fabales</taxon>
        <taxon>Fabaceae</taxon>
        <taxon>Papilionoideae</taxon>
        <taxon>50 kb inversion clade</taxon>
        <taxon>genistoids sensu lato</taxon>
        <taxon>core genistoids</taxon>
        <taxon>Crotalarieae</taxon>
        <taxon>Crotalaria</taxon>
    </lineage>
</organism>